<protein>
    <submittedName>
        <fullName evidence="2 3">Uncharacterized protein</fullName>
    </submittedName>
</protein>
<reference evidence="3" key="3">
    <citation type="submission" date="2015-04" db="UniProtKB">
        <authorList>
            <consortium name="EnsemblPlants"/>
        </authorList>
    </citation>
    <scope>IDENTIFICATION</scope>
    <source>
        <strain evidence="3">cv. Jemalong A17</strain>
    </source>
</reference>
<dbReference type="AlphaFoldDB" id="A0A072UE39"/>
<keyword evidence="1" id="KW-0175">Coiled coil</keyword>
<sequence length="64" mass="6613">MDLELAKIRSMDGIDLEQPHTYAAGAVAKAEAAIAEAEEATKEVLTAEADADAADTFAAAALKH</sequence>
<dbReference type="PaxDb" id="3880-AES97140"/>
<evidence type="ECO:0000313" key="4">
    <source>
        <dbReference type="Proteomes" id="UP000002051"/>
    </source>
</evidence>
<keyword evidence="4" id="KW-1185">Reference proteome</keyword>
<dbReference type="EnsemblPlants" id="KEH27872">
    <property type="protein sequence ID" value="KEH27872"/>
    <property type="gene ID" value="MTR_5g045945"/>
</dbReference>
<dbReference type="HOGENOM" id="CLU_2871028_0_0_1"/>
<reference evidence="2 4" key="2">
    <citation type="journal article" date="2014" name="BMC Genomics">
        <title>An improved genome release (version Mt4.0) for the model legume Medicago truncatula.</title>
        <authorList>
            <person name="Tang H."/>
            <person name="Krishnakumar V."/>
            <person name="Bidwell S."/>
            <person name="Rosen B."/>
            <person name="Chan A."/>
            <person name="Zhou S."/>
            <person name="Gentzbittel L."/>
            <person name="Childs K.L."/>
            <person name="Yandell M."/>
            <person name="Gundlach H."/>
            <person name="Mayer K.F."/>
            <person name="Schwartz D.C."/>
            <person name="Town C.D."/>
        </authorList>
    </citation>
    <scope>GENOME REANNOTATION</scope>
    <source>
        <strain evidence="2">A17</strain>
        <strain evidence="3 4">cv. Jemalong A17</strain>
    </source>
</reference>
<reference evidence="2 4" key="1">
    <citation type="journal article" date="2011" name="Nature">
        <title>The Medicago genome provides insight into the evolution of rhizobial symbioses.</title>
        <authorList>
            <person name="Young N.D."/>
            <person name="Debelle F."/>
            <person name="Oldroyd G.E."/>
            <person name="Geurts R."/>
            <person name="Cannon S.B."/>
            <person name="Udvardi M.K."/>
            <person name="Benedito V.A."/>
            <person name="Mayer K.F."/>
            <person name="Gouzy J."/>
            <person name="Schoof H."/>
            <person name="Van de Peer Y."/>
            <person name="Proost S."/>
            <person name="Cook D.R."/>
            <person name="Meyers B.C."/>
            <person name="Spannagl M."/>
            <person name="Cheung F."/>
            <person name="De Mita S."/>
            <person name="Krishnakumar V."/>
            <person name="Gundlach H."/>
            <person name="Zhou S."/>
            <person name="Mudge J."/>
            <person name="Bharti A.K."/>
            <person name="Murray J.D."/>
            <person name="Naoumkina M.A."/>
            <person name="Rosen B."/>
            <person name="Silverstein K.A."/>
            <person name="Tang H."/>
            <person name="Rombauts S."/>
            <person name="Zhao P.X."/>
            <person name="Zhou P."/>
            <person name="Barbe V."/>
            <person name="Bardou P."/>
            <person name="Bechner M."/>
            <person name="Bellec A."/>
            <person name="Berger A."/>
            <person name="Berges H."/>
            <person name="Bidwell S."/>
            <person name="Bisseling T."/>
            <person name="Choisne N."/>
            <person name="Couloux A."/>
            <person name="Denny R."/>
            <person name="Deshpande S."/>
            <person name="Dai X."/>
            <person name="Doyle J.J."/>
            <person name="Dudez A.M."/>
            <person name="Farmer A.D."/>
            <person name="Fouteau S."/>
            <person name="Franken C."/>
            <person name="Gibelin C."/>
            <person name="Gish J."/>
            <person name="Goldstein S."/>
            <person name="Gonzalez A.J."/>
            <person name="Green P.J."/>
            <person name="Hallab A."/>
            <person name="Hartog M."/>
            <person name="Hua A."/>
            <person name="Humphray S.J."/>
            <person name="Jeong D.H."/>
            <person name="Jing Y."/>
            <person name="Jocker A."/>
            <person name="Kenton S.M."/>
            <person name="Kim D.J."/>
            <person name="Klee K."/>
            <person name="Lai H."/>
            <person name="Lang C."/>
            <person name="Lin S."/>
            <person name="Macmil S.L."/>
            <person name="Magdelenat G."/>
            <person name="Matthews L."/>
            <person name="McCorrison J."/>
            <person name="Monaghan E.L."/>
            <person name="Mun J.H."/>
            <person name="Najar F.Z."/>
            <person name="Nicholson C."/>
            <person name="Noirot C."/>
            <person name="O'Bleness M."/>
            <person name="Paule C.R."/>
            <person name="Poulain J."/>
            <person name="Prion F."/>
            <person name="Qin B."/>
            <person name="Qu C."/>
            <person name="Retzel E.F."/>
            <person name="Riddle C."/>
            <person name="Sallet E."/>
            <person name="Samain S."/>
            <person name="Samson N."/>
            <person name="Sanders I."/>
            <person name="Saurat O."/>
            <person name="Scarpelli C."/>
            <person name="Schiex T."/>
            <person name="Segurens B."/>
            <person name="Severin A.J."/>
            <person name="Sherrier D.J."/>
            <person name="Shi R."/>
            <person name="Sims S."/>
            <person name="Singer S.R."/>
            <person name="Sinharoy S."/>
            <person name="Sterck L."/>
            <person name="Viollet A."/>
            <person name="Wang B.B."/>
            <person name="Wang K."/>
            <person name="Wang M."/>
            <person name="Wang X."/>
            <person name="Warfsmann J."/>
            <person name="Weissenbach J."/>
            <person name="White D.D."/>
            <person name="White J.D."/>
            <person name="Wiley G.B."/>
            <person name="Wincker P."/>
            <person name="Xing Y."/>
            <person name="Yang L."/>
            <person name="Yao Z."/>
            <person name="Ying F."/>
            <person name="Zhai J."/>
            <person name="Zhou L."/>
            <person name="Zuber A."/>
            <person name="Denarie J."/>
            <person name="Dixon R.A."/>
            <person name="May G.D."/>
            <person name="Schwartz D.C."/>
            <person name="Rogers J."/>
            <person name="Quetier F."/>
            <person name="Town C.D."/>
            <person name="Roe B.A."/>
        </authorList>
    </citation>
    <scope>NUCLEOTIDE SEQUENCE [LARGE SCALE GENOMIC DNA]</scope>
    <source>
        <strain evidence="2">A17</strain>
        <strain evidence="3 4">cv. Jemalong A17</strain>
    </source>
</reference>
<gene>
    <name evidence="2" type="ordered locus">MTR_5g045945</name>
</gene>
<feature type="coiled-coil region" evidence="1">
    <location>
        <begin position="23"/>
        <end position="50"/>
    </location>
</feature>
<name>A0A072UE39_MEDTR</name>
<proteinExistence type="predicted"/>
<dbReference type="Proteomes" id="UP000002051">
    <property type="component" value="Chromosome 5"/>
</dbReference>
<evidence type="ECO:0000256" key="1">
    <source>
        <dbReference type="SAM" id="Coils"/>
    </source>
</evidence>
<organism evidence="2 4">
    <name type="scientific">Medicago truncatula</name>
    <name type="common">Barrel medic</name>
    <name type="synonym">Medicago tribuloides</name>
    <dbReference type="NCBI Taxonomy" id="3880"/>
    <lineage>
        <taxon>Eukaryota</taxon>
        <taxon>Viridiplantae</taxon>
        <taxon>Streptophyta</taxon>
        <taxon>Embryophyta</taxon>
        <taxon>Tracheophyta</taxon>
        <taxon>Spermatophyta</taxon>
        <taxon>Magnoliopsida</taxon>
        <taxon>eudicotyledons</taxon>
        <taxon>Gunneridae</taxon>
        <taxon>Pentapetalae</taxon>
        <taxon>rosids</taxon>
        <taxon>fabids</taxon>
        <taxon>Fabales</taxon>
        <taxon>Fabaceae</taxon>
        <taxon>Papilionoideae</taxon>
        <taxon>50 kb inversion clade</taxon>
        <taxon>NPAAA clade</taxon>
        <taxon>Hologalegina</taxon>
        <taxon>IRL clade</taxon>
        <taxon>Trifolieae</taxon>
        <taxon>Medicago</taxon>
    </lineage>
</organism>
<accession>A0A072UE39</accession>
<evidence type="ECO:0000313" key="2">
    <source>
        <dbReference type="EMBL" id="KEH27872.1"/>
    </source>
</evidence>
<evidence type="ECO:0000313" key="3">
    <source>
        <dbReference type="EnsemblPlants" id="KEH27872"/>
    </source>
</evidence>
<dbReference type="EMBL" id="CM001221">
    <property type="protein sequence ID" value="KEH27872.1"/>
    <property type="molecule type" value="Genomic_DNA"/>
</dbReference>